<dbReference type="AlphaFoldDB" id="A0A1M7T4C8"/>
<keyword evidence="3" id="KW-1185">Reference proteome</keyword>
<reference evidence="2 3" key="1">
    <citation type="submission" date="2016-12" db="EMBL/GenBank/DDBJ databases">
        <authorList>
            <person name="Song W.-J."/>
            <person name="Kurnit D.M."/>
        </authorList>
    </citation>
    <scope>NUCLEOTIDE SEQUENCE [LARGE SCALE GENOMIC DNA]</scope>
    <source>
        <strain evidence="2 3">CGMCC 1.10808</strain>
    </source>
</reference>
<dbReference type="RefSeq" id="WP_091764198.1">
    <property type="nucleotide sequence ID" value="NZ_FRDL01000004.1"/>
</dbReference>
<sequence length="243" mass="25883">MAARALFLAAAAMLGAARAFAAAALGGFAGAPAPAADPAALCESAAAQAAREFGVPLRVMRALTLIETGRTLNGRRRPWPWTVNMEGEGRWFPDREAALAYVRARHAEGARSYDVGCFQINRRWHGEAFESLEAMFDPTANARYAAQFIRTLHDESGSWETAAGWYHSRTPKHAERYRRAFNAALAALGPLEGGAPDAAPSAAPRPPVRLASLMPVSPLGGPSLAARALRGGGLLRPARPLFD</sequence>
<evidence type="ECO:0000256" key="1">
    <source>
        <dbReference type="SAM" id="SignalP"/>
    </source>
</evidence>
<dbReference type="InterPro" id="IPR023346">
    <property type="entry name" value="Lysozyme-like_dom_sf"/>
</dbReference>
<evidence type="ECO:0008006" key="4">
    <source>
        <dbReference type="Google" id="ProtNLM"/>
    </source>
</evidence>
<dbReference type="STRING" id="1189325.SAMN04488119_104124"/>
<proteinExistence type="predicted"/>
<accession>A0A1M7T4C8</accession>
<organism evidence="2 3">
    <name type="scientific">Oceanicella actignis</name>
    <dbReference type="NCBI Taxonomy" id="1189325"/>
    <lineage>
        <taxon>Bacteria</taxon>
        <taxon>Pseudomonadati</taxon>
        <taxon>Pseudomonadota</taxon>
        <taxon>Alphaproteobacteria</taxon>
        <taxon>Rhodobacterales</taxon>
        <taxon>Paracoccaceae</taxon>
        <taxon>Oceanicella</taxon>
    </lineage>
</organism>
<evidence type="ECO:0000313" key="3">
    <source>
        <dbReference type="Proteomes" id="UP000184066"/>
    </source>
</evidence>
<name>A0A1M7T4C8_9RHOB</name>
<dbReference type="Gene3D" id="1.10.530.10">
    <property type="match status" value="1"/>
</dbReference>
<dbReference type="Proteomes" id="UP000184066">
    <property type="component" value="Unassembled WGS sequence"/>
</dbReference>
<protein>
    <recommendedName>
        <fullName evidence="4">Transglycosylase SLT domain-containing protein</fullName>
    </recommendedName>
</protein>
<gene>
    <name evidence="2" type="ORF">SAMN05216200_104124</name>
</gene>
<feature type="chain" id="PRO_5009929347" description="Transglycosylase SLT domain-containing protein" evidence="1">
    <location>
        <begin position="22"/>
        <end position="243"/>
    </location>
</feature>
<dbReference type="EMBL" id="FRDL01000004">
    <property type="protein sequence ID" value="SHN65537.1"/>
    <property type="molecule type" value="Genomic_DNA"/>
</dbReference>
<feature type="signal peptide" evidence="1">
    <location>
        <begin position="1"/>
        <end position="21"/>
    </location>
</feature>
<keyword evidence="1" id="KW-0732">Signal</keyword>
<dbReference type="SUPFAM" id="SSF53955">
    <property type="entry name" value="Lysozyme-like"/>
    <property type="match status" value="1"/>
</dbReference>
<evidence type="ECO:0000313" key="2">
    <source>
        <dbReference type="EMBL" id="SHN65537.1"/>
    </source>
</evidence>